<protein>
    <submittedName>
        <fullName evidence="1">Uncharacterized protein</fullName>
    </submittedName>
</protein>
<sequence>MGHGSGVVWRHSLNTLALNTDLVGDPSVVLSGSYSVEAPVCLRGECHVAVCCLSHSMVMVGVGGSLIAVAMQQPGQQNEVVWWCASPLVPHKLTHKDTFVLNFCDGGY</sequence>
<name>A0A5B7E4X6_PORTR</name>
<keyword evidence="2" id="KW-1185">Reference proteome</keyword>
<reference evidence="1 2" key="1">
    <citation type="submission" date="2019-05" db="EMBL/GenBank/DDBJ databases">
        <title>Another draft genome of Portunus trituberculatus and its Hox gene families provides insights of decapod evolution.</title>
        <authorList>
            <person name="Jeong J.-H."/>
            <person name="Song I."/>
            <person name="Kim S."/>
            <person name="Choi T."/>
            <person name="Kim D."/>
            <person name="Ryu S."/>
            <person name="Kim W."/>
        </authorList>
    </citation>
    <scope>NUCLEOTIDE SEQUENCE [LARGE SCALE GENOMIC DNA]</scope>
    <source>
        <tissue evidence="1">Muscle</tissue>
    </source>
</reference>
<comment type="caution">
    <text evidence="1">The sequence shown here is derived from an EMBL/GenBank/DDBJ whole genome shotgun (WGS) entry which is preliminary data.</text>
</comment>
<accession>A0A5B7E4X6</accession>
<organism evidence="1 2">
    <name type="scientific">Portunus trituberculatus</name>
    <name type="common">Swimming crab</name>
    <name type="synonym">Neptunus trituberculatus</name>
    <dbReference type="NCBI Taxonomy" id="210409"/>
    <lineage>
        <taxon>Eukaryota</taxon>
        <taxon>Metazoa</taxon>
        <taxon>Ecdysozoa</taxon>
        <taxon>Arthropoda</taxon>
        <taxon>Crustacea</taxon>
        <taxon>Multicrustacea</taxon>
        <taxon>Malacostraca</taxon>
        <taxon>Eumalacostraca</taxon>
        <taxon>Eucarida</taxon>
        <taxon>Decapoda</taxon>
        <taxon>Pleocyemata</taxon>
        <taxon>Brachyura</taxon>
        <taxon>Eubrachyura</taxon>
        <taxon>Portunoidea</taxon>
        <taxon>Portunidae</taxon>
        <taxon>Portuninae</taxon>
        <taxon>Portunus</taxon>
    </lineage>
</organism>
<gene>
    <name evidence="1" type="ORF">E2C01_021601</name>
</gene>
<dbReference type="Proteomes" id="UP000324222">
    <property type="component" value="Unassembled WGS sequence"/>
</dbReference>
<dbReference type="EMBL" id="VSRR010001906">
    <property type="protein sequence ID" value="MPC28397.1"/>
    <property type="molecule type" value="Genomic_DNA"/>
</dbReference>
<proteinExistence type="predicted"/>
<evidence type="ECO:0000313" key="1">
    <source>
        <dbReference type="EMBL" id="MPC28397.1"/>
    </source>
</evidence>
<dbReference type="AlphaFoldDB" id="A0A5B7E4X6"/>
<evidence type="ECO:0000313" key="2">
    <source>
        <dbReference type="Proteomes" id="UP000324222"/>
    </source>
</evidence>